<dbReference type="InterPro" id="IPR032828">
    <property type="entry name" value="PolyA_RNA-bd"/>
</dbReference>
<gene>
    <name evidence="11" type="ordered locus">AZC_3505</name>
</gene>
<keyword evidence="8" id="KW-0694">RNA-binding</keyword>
<dbReference type="GO" id="GO:0046872">
    <property type="term" value="F:metal ion binding"/>
    <property type="evidence" value="ECO:0007669"/>
    <property type="project" value="UniProtKB-KW"/>
</dbReference>
<reference evidence="11 12" key="5">
    <citation type="journal article" date="2010" name="Appl. Environ. Microbiol.">
        <title>phrR-like gene praR of Azorhizobium caulinodans ORS571 is essential for symbiosis with Sesbania rostrata and is involved in expression of reb genes.</title>
        <authorList>
            <person name="Akiba N."/>
            <person name="Aono T."/>
            <person name="Toyazaki H."/>
            <person name="Sato S."/>
            <person name="Oyaizu H."/>
        </authorList>
    </citation>
    <scope>NUCLEOTIDE SEQUENCE [LARGE SCALE GENOMIC DNA]</scope>
    <source>
        <strain evidence="12">ATCC 43989 / DSM 5975 / JCM 20966 / LMG 6465 / NBRC 14845 / NCIMB 13405 / ORS 571</strain>
    </source>
</reference>
<dbReference type="SUPFAM" id="SSF81301">
    <property type="entry name" value="Nucleotidyltransferase"/>
    <property type="match status" value="1"/>
</dbReference>
<name>A8IEK9_AZOC5</name>
<dbReference type="Pfam" id="PF12627">
    <property type="entry name" value="PolyA_pol_RNAbd"/>
    <property type="match status" value="1"/>
</dbReference>
<dbReference type="Proteomes" id="UP000000270">
    <property type="component" value="Chromosome"/>
</dbReference>
<keyword evidence="4" id="KW-0548">Nucleotidyltransferase</keyword>
<reference evidence="11 12" key="3">
    <citation type="journal article" date="2008" name="BMC Genomics">
        <title>The genome of the versatile nitrogen fixer Azorhizobium caulinodans ORS571.</title>
        <authorList>
            <person name="Lee KB."/>
            <person name="Backer P.D."/>
            <person name="Aono T."/>
            <person name="Liu CT."/>
            <person name="Suzuki S."/>
            <person name="Suzuki T."/>
            <person name="Kaneko T."/>
            <person name="Yamada M."/>
            <person name="Tabata S."/>
            <person name="Kupfer D.M."/>
            <person name="Najar F.Z."/>
            <person name="Wiley G.B."/>
            <person name="Roe B."/>
            <person name="Binnewies T.T."/>
            <person name="Ussery D.W."/>
            <person name="D'Haeze W."/>
            <person name="Herder J.D."/>
            <person name="Gevers D."/>
            <person name="Vereecke D."/>
            <person name="Holsters M."/>
            <person name="Oyaizu H."/>
        </authorList>
    </citation>
    <scope>NUCLEOTIDE SEQUENCE [LARGE SCALE GENOMIC DNA]</scope>
    <source>
        <strain evidence="12">ATCC 43989 / DSM 5975 / JCM 20966 / LMG 6465 / NBRC 14845 / NCIMB 13405 / ORS 571</strain>
    </source>
</reference>
<proteinExistence type="inferred from homology"/>
<dbReference type="InterPro" id="IPR002646">
    <property type="entry name" value="PolA_pol_head_dom"/>
</dbReference>
<evidence type="ECO:0000256" key="4">
    <source>
        <dbReference type="ARBA" id="ARBA00022695"/>
    </source>
</evidence>
<dbReference type="Gene3D" id="3.30.460.10">
    <property type="entry name" value="Beta Polymerase, domain 2"/>
    <property type="match status" value="1"/>
</dbReference>
<keyword evidence="7" id="KW-0460">Magnesium</keyword>
<evidence type="ECO:0000256" key="6">
    <source>
        <dbReference type="ARBA" id="ARBA00022741"/>
    </source>
</evidence>
<keyword evidence="12" id="KW-1185">Reference proteome</keyword>
<dbReference type="GO" id="GO:0000049">
    <property type="term" value="F:tRNA binding"/>
    <property type="evidence" value="ECO:0007669"/>
    <property type="project" value="TreeGrafter"/>
</dbReference>
<dbReference type="InterPro" id="IPR050264">
    <property type="entry name" value="Bact_CCA-adding_enz_type3_sf"/>
</dbReference>
<dbReference type="GO" id="GO:0016779">
    <property type="term" value="F:nucleotidyltransferase activity"/>
    <property type="evidence" value="ECO:0007669"/>
    <property type="project" value="UniProtKB-KW"/>
</dbReference>
<dbReference type="RefSeq" id="WP_012172028.1">
    <property type="nucleotide sequence ID" value="NC_009937.1"/>
</dbReference>
<reference evidence="11 12" key="6">
    <citation type="journal article" date="2011" name="Appl. Environ. Microbiol.">
        <title>Involvement of the azorhizobial chromosome partition gene (parA) in the onset of bacteroid differentiation during Sesbania rostrata stem nodule development.</title>
        <authorList>
            <person name="Liu CT."/>
            <person name="Lee KB."/>
            <person name="Wang YS."/>
            <person name="Peng MH."/>
            <person name="Lee KT."/>
            <person name="Suzuki S."/>
            <person name="Suzuki T."/>
            <person name="Oyaizu H."/>
        </authorList>
    </citation>
    <scope>NUCLEOTIDE SEQUENCE [LARGE SCALE GENOMIC DNA]</scope>
    <source>
        <strain evidence="12">ATCC 43989 / DSM 5975 / JCM 20966 / LMG 6465 / NBRC 14845 / NCIMB 13405 / ORS 571</strain>
    </source>
</reference>
<evidence type="ECO:0000256" key="1">
    <source>
        <dbReference type="ARBA" id="ARBA00001946"/>
    </source>
</evidence>
<comment type="cofactor">
    <cofactor evidence="1">
        <name>Mg(2+)</name>
        <dbReference type="ChEBI" id="CHEBI:18420"/>
    </cofactor>
</comment>
<sequence length="413" mass="43412">MSGPSLAGAAFLAAPPLRAVLAALNGDGEETRIVGGAVRNGLLGEAVGEVDLASTCLPEEVVRRAEGAGLKSVPTGIAHGTVTVVSAGVPFEVTTLREDVETDGRHAVVRFGRDWARDAARRDFTLNALYADADGLVFDPVGGLPDLMARRVRFIGDAETRIREDHLRILRLFRFHATYAKGPVDAEALRAAERLRAGLDQLSRERVRAELVKLLVARRAADTLVEMTDAGLLTRILAGVPDLSGFAHLARLEPELGIQPAPMRRLAALAVRIPEDAERLRVRLRLANAEHARLLALAGARAVGPGLSAPEARALIFALGADVFRDALLIAAARRGGDPSALLALAAAWPVPEFPLTARDLMALGLKPGPKLGAALASAREAWVAADFPHDAETLAGMARAAAEAGGGGPSSR</sequence>
<accession>A8IEK9</accession>
<evidence type="ECO:0000259" key="9">
    <source>
        <dbReference type="Pfam" id="PF01743"/>
    </source>
</evidence>
<evidence type="ECO:0000256" key="8">
    <source>
        <dbReference type="RuleBase" id="RU003953"/>
    </source>
</evidence>
<evidence type="ECO:0000256" key="5">
    <source>
        <dbReference type="ARBA" id="ARBA00022723"/>
    </source>
</evidence>
<feature type="domain" description="tRNA nucleotidyltransferase/poly(A) polymerase RNA and SrmB- binding" evidence="10">
    <location>
        <begin position="185"/>
        <end position="237"/>
    </location>
</feature>
<dbReference type="SUPFAM" id="SSF81891">
    <property type="entry name" value="Poly A polymerase C-terminal region-like"/>
    <property type="match status" value="1"/>
</dbReference>
<dbReference type="CDD" id="cd05398">
    <property type="entry name" value="NT_ClassII-CCAase"/>
    <property type="match status" value="1"/>
</dbReference>
<dbReference type="Pfam" id="PF01743">
    <property type="entry name" value="PolyA_pol"/>
    <property type="match status" value="1"/>
</dbReference>
<dbReference type="STRING" id="438753.AZC_3505"/>
<keyword evidence="6" id="KW-0547">Nucleotide-binding</keyword>
<dbReference type="PANTHER" id="PTHR46173">
    <property type="entry name" value="CCA TRNA NUCLEOTIDYLTRANSFERASE 1, MITOCHONDRIAL"/>
    <property type="match status" value="1"/>
</dbReference>
<dbReference type="AlphaFoldDB" id="A8IEK9"/>
<reference evidence="11 12" key="4">
    <citation type="journal article" date="2009" name="Appl. Environ. Microbiol.">
        <title>Comparative genome-wide transcriptional profiling of Azorhizobium caulinodans ORS571 grown under free-living and symbiotic conditions.</title>
        <authorList>
            <person name="Tsukada S."/>
            <person name="Aono T."/>
            <person name="Akiba N."/>
            <person name="Lee KB."/>
            <person name="Liu CT."/>
            <person name="Toyazaki H."/>
            <person name="Oyaizu H."/>
        </authorList>
    </citation>
    <scope>NUCLEOTIDE SEQUENCE [LARGE SCALE GENOMIC DNA]</scope>
    <source>
        <strain evidence="12">ATCC 43989 / DSM 5975 / JCM 20966 / LMG 6465 / NBRC 14845 / NCIMB 13405 / ORS 571</strain>
    </source>
</reference>
<dbReference type="KEGG" id="azc:AZC_3505"/>
<evidence type="ECO:0000256" key="7">
    <source>
        <dbReference type="ARBA" id="ARBA00022842"/>
    </source>
</evidence>
<dbReference type="Gene3D" id="1.10.3090.10">
    <property type="entry name" value="cca-adding enzyme, domain 2"/>
    <property type="match status" value="1"/>
</dbReference>
<dbReference type="GO" id="GO:0000166">
    <property type="term" value="F:nucleotide binding"/>
    <property type="evidence" value="ECO:0007669"/>
    <property type="project" value="UniProtKB-KW"/>
</dbReference>
<dbReference type="InterPro" id="IPR043519">
    <property type="entry name" value="NT_sf"/>
</dbReference>
<dbReference type="PANTHER" id="PTHR46173:SF1">
    <property type="entry name" value="CCA TRNA NUCLEOTIDYLTRANSFERASE 1, MITOCHONDRIAL"/>
    <property type="match status" value="1"/>
</dbReference>
<keyword evidence="5" id="KW-0479">Metal-binding</keyword>
<keyword evidence="2 8" id="KW-0808">Transferase</keyword>
<dbReference type="EMBL" id="AP009384">
    <property type="protein sequence ID" value="BAF89503.1"/>
    <property type="molecule type" value="Genomic_DNA"/>
</dbReference>
<dbReference type="GO" id="GO:0008033">
    <property type="term" value="P:tRNA processing"/>
    <property type="evidence" value="ECO:0007669"/>
    <property type="project" value="UniProtKB-KW"/>
</dbReference>
<protein>
    <submittedName>
        <fullName evidence="11">Putative poly(A) polymerase</fullName>
    </submittedName>
</protein>
<dbReference type="eggNOG" id="COG0617">
    <property type="taxonomic scope" value="Bacteria"/>
</dbReference>
<comment type="similarity">
    <text evidence="8">Belongs to the tRNA nucleotidyltransferase/poly(A) polymerase family.</text>
</comment>
<keyword evidence="3" id="KW-0819">tRNA processing</keyword>
<reference evidence="11 12" key="1">
    <citation type="journal article" date="2007" name="Appl. Environ. Microbiol.">
        <title>Rhizobial factors required for stem nodule maturation and maintenance in Sesbania rostrata-Azorhizobium caulinodans ORS571 symbiosis.</title>
        <authorList>
            <person name="Suzuki S."/>
            <person name="Aono T."/>
            <person name="Lee KB."/>
            <person name="Suzuki T."/>
            <person name="Liu CT."/>
            <person name="Miwa H."/>
            <person name="Wakao S."/>
            <person name="Iki T."/>
            <person name="Oyaizu H."/>
        </authorList>
    </citation>
    <scope>NUCLEOTIDE SEQUENCE [LARGE SCALE GENOMIC DNA]</scope>
    <source>
        <strain evidence="12">ATCC 43989 / DSM 5975 / JCM 20966 / LMG 6465 / NBRC 14845 / NCIMB 13405 / ORS 571</strain>
    </source>
</reference>
<evidence type="ECO:0000259" key="10">
    <source>
        <dbReference type="Pfam" id="PF12627"/>
    </source>
</evidence>
<evidence type="ECO:0000313" key="11">
    <source>
        <dbReference type="EMBL" id="BAF89503.1"/>
    </source>
</evidence>
<evidence type="ECO:0000256" key="2">
    <source>
        <dbReference type="ARBA" id="ARBA00022679"/>
    </source>
</evidence>
<feature type="domain" description="Poly A polymerase head" evidence="9">
    <location>
        <begin position="32"/>
        <end position="153"/>
    </location>
</feature>
<evidence type="ECO:0000256" key="3">
    <source>
        <dbReference type="ARBA" id="ARBA00022694"/>
    </source>
</evidence>
<organism evidence="11 12">
    <name type="scientific">Azorhizobium caulinodans (strain ATCC 43989 / DSM 5975 / JCM 20966 / LMG 6465 / NBRC 14845 / NCIMB 13405 / ORS 571)</name>
    <dbReference type="NCBI Taxonomy" id="438753"/>
    <lineage>
        <taxon>Bacteria</taxon>
        <taxon>Pseudomonadati</taxon>
        <taxon>Pseudomonadota</taxon>
        <taxon>Alphaproteobacteria</taxon>
        <taxon>Hyphomicrobiales</taxon>
        <taxon>Xanthobacteraceae</taxon>
        <taxon>Azorhizobium</taxon>
    </lineage>
</organism>
<evidence type="ECO:0000313" key="12">
    <source>
        <dbReference type="Proteomes" id="UP000000270"/>
    </source>
</evidence>
<reference evidence="12" key="2">
    <citation type="submission" date="2007-04" db="EMBL/GenBank/DDBJ databases">
        <title>Complete genome sequence of the nitrogen-fixing bacterium Azorhizobium caulinodans ORS571.</title>
        <authorList>
            <person name="Lee K.B."/>
            <person name="Backer P.D."/>
            <person name="Aono T."/>
            <person name="Liu C.T."/>
            <person name="Suzuki S."/>
            <person name="Suzuki T."/>
            <person name="Kaneko T."/>
            <person name="Yamada M."/>
            <person name="Tabata S."/>
            <person name="Kupfer D.M."/>
            <person name="Najar F.Z."/>
            <person name="Wiley G.B."/>
            <person name="Roe B."/>
            <person name="Binnewies T."/>
            <person name="Ussery D."/>
            <person name="Vereecke D."/>
            <person name="Gevers D."/>
            <person name="Holsters M."/>
            <person name="Oyaizu H."/>
        </authorList>
    </citation>
    <scope>NUCLEOTIDE SEQUENCE [LARGE SCALE GENOMIC DNA]</scope>
    <source>
        <strain evidence="12">ATCC 43989 / DSM 5975 / JCM 20966 / LMG 6465 / NBRC 14845 / NCIMB 13405 / ORS 571</strain>
    </source>
</reference>
<dbReference type="HOGENOM" id="CLU_015961_2_3_5"/>